<sequence>MFGATTASSSAPTALVPQAAQGQTMYLSPPHYFPSGQPNVYSMNEPPYVYPMHPMMQMVPQNHTLPSPYAISSPMLNVATSSDAPPLAYQPQSPYISGPYPSFPTSGMPIYNDRYMPVPQSRAAEVTSAPHAMTNSQTPQPVAQAPPRIRIPQTLEVTTRASRTSKVEFRINGILGVSVKDAREGYLQLDNGEDRVFASNGSRQIHLVIKWPGYPEKGMYIPVQDKDGFLTRNRFASAVGHQILRFVTAMGKQRIQGNKQWAIGKGGKRGILADDLWLLYVMPAAHNIWMAELEVQQ</sequence>
<dbReference type="Proteomes" id="UP000186601">
    <property type="component" value="Unassembled WGS sequence"/>
</dbReference>
<comment type="caution">
    <text evidence="1">The sequence shown here is derived from an EMBL/GenBank/DDBJ whole genome shotgun (WGS) entry which is preliminary data.</text>
</comment>
<evidence type="ECO:0000313" key="1">
    <source>
        <dbReference type="EMBL" id="PSR79534.1"/>
    </source>
</evidence>
<dbReference type="AlphaFoldDB" id="A0A2R6NXW9"/>
<protein>
    <submittedName>
        <fullName evidence="1">Uncharacterized protein</fullName>
    </submittedName>
</protein>
<keyword evidence="2" id="KW-1185">Reference proteome</keyword>
<name>A0A2R6NXW9_9APHY</name>
<reference evidence="1 2" key="1">
    <citation type="submission" date="2018-02" db="EMBL/GenBank/DDBJ databases">
        <title>Genome sequence of the basidiomycete white-rot fungus Phlebia centrifuga.</title>
        <authorList>
            <person name="Granchi Z."/>
            <person name="Peng M."/>
            <person name="de Vries R.P."/>
            <person name="Hilden K."/>
            <person name="Makela M.R."/>
            <person name="Grigoriev I."/>
            <person name="Riley R."/>
        </authorList>
    </citation>
    <scope>NUCLEOTIDE SEQUENCE [LARGE SCALE GENOMIC DNA]</scope>
    <source>
        <strain evidence="1 2">FBCC195</strain>
    </source>
</reference>
<dbReference type="EMBL" id="MLYV02000693">
    <property type="protein sequence ID" value="PSR79534.1"/>
    <property type="molecule type" value="Genomic_DNA"/>
</dbReference>
<proteinExistence type="predicted"/>
<evidence type="ECO:0000313" key="2">
    <source>
        <dbReference type="Proteomes" id="UP000186601"/>
    </source>
</evidence>
<dbReference type="OrthoDB" id="2662268at2759"/>
<gene>
    <name evidence="1" type="ORF">PHLCEN_2v6995</name>
</gene>
<organism evidence="1 2">
    <name type="scientific">Hermanssonia centrifuga</name>
    <dbReference type="NCBI Taxonomy" id="98765"/>
    <lineage>
        <taxon>Eukaryota</taxon>
        <taxon>Fungi</taxon>
        <taxon>Dikarya</taxon>
        <taxon>Basidiomycota</taxon>
        <taxon>Agaricomycotina</taxon>
        <taxon>Agaricomycetes</taxon>
        <taxon>Polyporales</taxon>
        <taxon>Meruliaceae</taxon>
        <taxon>Hermanssonia</taxon>
    </lineage>
</organism>
<accession>A0A2R6NXW9</accession>